<dbReference type="PANTHER" id="PTHR39160">
    <property type="entry name" value="CELL WALL-BINDING PROTEIN YOCH"/>
    <property type="match status" value="1"/>
</dbReference>
<evidence type="ECO:0000256" key="2">
    <source>
        <dbReference type="SAM" id="MobiDB-lite"/>
    </source>
</evidence>
<evidence type="ECO:0000259" key="4">
    <source>
        <dbReference type="Pfam" id="PF01471"/>
    </source>
</evidence>
<feature type="region of interest" description="Disordered" evidence="2">
    <location>
        <begin position="177"/>
        <end position="213"/>
    </location>
</feature>
<evidence type="ECO:0000256" key="3">
    <source>
        <dbReference type="SAM" id="SignalP"/>
    </source>
</evidence>
<gene>
    <name evidence="6" type="ORF">HNR45_001339</name>
</gene>
<feature type="domain" description="3D" evidence="5">
    <location>
        <begin position="313"/>
        <end position="371"/>
    </location>
</feature>
<dbReference type="SUPFAM" id="SSF47090">
    <property type="entry name" value="PGBD-like"/>
    <property type="match status" value="3"/>
</dbReference>
<evidence type="ECO:0000313" key="7">
    <source>
        <dbReference type="Proteomes" id="UP000591941"/>
    </source>
</evidence>
<proteinExistence type="predicted"/>
<dbReference type="GeneID" id="93486593"/>
<dbReference type="GO" id="GO:0004553">
    <property type="term" value="F:hydrolase activity, hydrolyzing O-glycosyl compounds"/>
    <property type="evidence" value="ECO:0007669"/>
    <property type="project" value="InterPro"/>
</dbReference>
<dbReference type="Proteomes" id="UP000591941">
    <property type="component" value="Unassembled WGS sequence"/>
</dbReference>
<dbReference type="GO" id="GO:0019867">
    <property type="term" value="C:outer membrane"/>
    <property type="evidence" value="ECO:0007669"/>
    <property type="project" value="InterPro"/>
</dbReference>
<dbReference type="Pfam" id="PF06725">
    <property type="entry name" value="3D"/>
    <property type="match status" value="1"/>
</dbReference>
<comment type="caution">
    <text evidence="6">The sequence shown here is derived from an EMBL/GenBank/DDBJ whole genome shotgun (WGS) entry which is preliminary data.</text>
</comment>
<keyword evidence="6" id="KW-0378">Hydrolase</keyword>
<dbReference type="InterPro" id="IPR036365">
    <property type="entry name" value="PGBD-like_sf"/>
</dbReference>
<feature type="domain" description="Peptidoglycan binding-like" evidence="4">
    <location>
        <begin position="215"/>
        <end position="267"/>
    </location>
</feature>
<protein>
    <submittedName>
        <fullName evidence="6">Peptidoglycan hydrolase-like protein with peptidoglycan-binding domain</fullName>
    </submittedName>
</protein>
<name>A0A841R670_9FIRM</name>
<evidence type="ECO:0000259" key="5">
    <source>
        <dbReference type="Pfam" id="PF06725"/>
    </source>
</evidence>
<dbReference type="InterPro" id="IPR036366">
    <property type="entry name" value="PGBDSf"/>
</dbReference>
<feature type="domain" description="Peptidoglycan binding-like" evidence="4">
    <location>
        <begin position="30"/>
        <end position="85"/>
    </location>
</feature>
<dbReference type="CDD" id="cd22786">
    <property type="entry name" value="DPBB_YuiC-like"/>
    <property type="match status" value="1"/>
</dbReference>
<dbReference type="InterPro" id="IPR036908">
    <property type="entry name" value="RlpA-like_sf"/>
</dbReference>
<feature type="chain" id="PRO_5032296289" evidence="3">
    <location>
        <begin position="24"/>
        <end position="377"/>
    </location>
</feature>
<dbReference type="InterPro" id="IPR051933">
    <property type="entry name" value="Resuscitation_pf_RpfB"/>
</dbReference>
<dbReference type="GO" id="GO:0009254">
    <property type="term" value="P:peptidoglycan turnover"/>
    <property type="evidence" value="ECO:0007669"/>
    <property type="project" value="InterPro"/>
</dbReference>
<evidence type="ECO:0000313" key="6">
    <source>
        <dbReference type="EMBL" id="MBB6478268.1"/>
    </source>
</evidence>
<dbReference type="OrthoDB" id="9798935at2"/>
<dbReference type="SUPFAM" id="SSF50685">
    <property type="entry name" value="Barwin-like endoglucanases"/>
    <property type="match status" value="1"/>
</dbReference>
<keyword evidence="7" id="KW-1185">Reference proteome</keyword>
<dbReference type="Gene3D" id="1.10.101.10">
    <property type="entry name" value="PGBD-like superfamily/PGBD"/>
    <property type="match status" value="3"/>
</dbReference>
<sequence>MRRIIAGLVFCLCLCGASTAAWAMQKGDAGDAVQSLQEALIEEGYLAREADGVFGSTTEKALRLYQRDQGLPVTGQADETILTRLAETDAPRDGGGILYAPGNLGGDIVTLQQLFAAEGYEVGAPDGVYGEQLTKAVQTFQREHGLEVIGAIDEKTWSLLTRGRDIAISRGAVKGMRARATNAKPAAKRSRDKAQTVKKSSRSAGKIGLQQGDSGKHVRLLQSRLVQNGYDVGIIDAAFGGATRSALQDWQKHHGVTANGVADEFFWNESAKPAPAPSKYLHKWTMHASAYSSQDGGTGSHTARGSLLSRGHVAVDPSLIPLGSLVYVEGYGYALADDIGGAIRGKTIDVAMESYDEAIQWGRRDVMVYLIKKGHGK</sequence>
<evidence type="ECO:0000256" key="1">
    <source>
        <dbReference type="ARBA" id="ARBA00022729"/>
    </source>
</evidence>
<dbReference type="EMBL" id="JACHHI010000007">
    <property type="protein sequence ID" value="MBB6478268.1"/>
    <property type="molecule type" value="Genomic_DNA"/>
</dbReference>
<feature type="domain" description="Peptidoglycan binding-like" evidence="4">
    <location>
        <begin position="105"/>
        <end position="160"/>
    </location>
</feature>
<feature type="signal peptide" evidence="3">
    <location>
        <begin position="1"/>
        <end position="23"/>
    </location>
</feature>
<dbReference type="Gene3D" id="2.40.40.10">
    <property type="entry name" value="RlpA-like domain"/>
    <property type="match status" value="1"/>
</dbReference>
<dbReference type="RefSeq" id="WP_159823299.1">
    <property type="nucleotide sequence ID" value="NZ_CABWNB010000005.1"/>
</dbReference>
<reference evidence="6 7" key="1">
    <citation type="submission" date="2020-08" db="EMBL/GenBank/DDBJ databases">
        <title>Genomic Encyclopedia of Type Strains, Phase IV (KMG-IV): sequencing the most valuable type-strain genomes for metagenomic binning, comparative biology and taxonomic classification.</title>
        <authorList>
            <person name="Goeker M."/>
        </authorList>
    </citation>
    <scope>NUCLEOTIDE SEQUENCE [LARGE SCALE GENOMIC DNA]</scope>
    <source>
        <strain evidence="6 7">DSM 21255</strain>
    </source>
</reference>
<keyword evidence="1 3" id="KW-0732">Signal</keyword>
<dbReference type="AlphaFoldDB" id="A0A841R670"/>
<dbReference type="InterPro" id="IPR002477">
    <property type="entry name" value="Peptidoglycan-bd-like"/>
</dbReference>
<dbReference type="PANTHER" id="PTHR39160:SF4">
    <property type="entry name" value="RESUSCITATION-PROMOTING FACTOR RPFB"/>
    <property type="match status" value="1"/>
</dbReference>
<accession>A0A841R670</accession>
<dbReference type="InterPro" id="IPR010611">
    <property type="entry name" value="3D_dom"/>
</dbReference>
<dbReference type="Pfam" id="PF01471">
    <property type="entry name" value="PG_binding_1"/>
    <property type="match status" value="3"/>
</dbReference>
<organism evidence="6 7">
    <name type="scientific">Negativicoccus succinicivorans</name>
    <dbReference type="NCBI Taxonomy" id="620903"/>
    <lineage>
        <taxon>Bacteria</taxon>
        <taxon>Bacillati</taxon>
        <taxon>Bacillota</taxon>
        <taxon>Negativicutes</taxon>
        <taxon>Veillonellales</taxon>
        <taxon>Veillonellaceae</taxon>
        <taxon>Negativicoccus</taxon>
    </lineage>
</organism>